<dbReference type="AlphaFoldDB" id="A0A7J7KDD9"/>
<protein>
    <submittedName>
        <fullName evidence="7">GPRNNA1</fullName>
    </submittedName>
</protein>
<keyword evidence="5" id="KW-0732">Signal</keyword>
<accession>A0A7J7KDD9</accession>
<evidence type="ECO:0000256" key="2">
    <source>
        <dbReference type="ARBA" id="ARBA00022692"/>
    </source>
</evidence>
<feature type="domain" description="G-protein coupled receptors family 1 profile" evidence="6">
    <location>
        <begin position="1"/>
        <end position="62"/>
    </location>
</feature>
<keyword evidence="4" id="KW-0472">Membrane</keyword>
<dbReference type="PANTHER" id="PTHR46641">
    <property type="entry name" value="FMRFAMIDE RECEPTOR-RELATED"/>
    <property type="match status" value="1"/>
</dbReference>
<evidence type="ECO:0000256" key="5">
    <source>
        <dbReference type="SAM" id="SignalP"/>
    </source>
</evidence>
<organism evidence="7 8">
    <name type="scientific">Bugula neritina</name>
    <name type="common">Brown bryozoan</name>
    <name type="synonym">Sertularia neritina</name>
    <dbReference type="NCBI Taxonomy" id="10212"/>
    <lineage>
        <taxon>Eukaryota</taxon>
        <taxon>Metazoa</taxon>
        <taxon>Spiralia</taxon>
        <taxon>Lophotrochozoa</taxon>
        <taxon>Bryozoa</taxon>
        <taxon>Gymnolaemata</taxon>
        <taxon>Cheilostomatida</taxon>
        <taxon>Flustrina</taxon>
        <taxon>Buguloidea</taxon>
        <taxon>Bugulidae</taxon>
        <taxon>Bugula</taxon>
    </lineage>
</organism>
<gene>
    <name evidence="7" type="ORF">EB796_006058</name>
</gene>
<sequence length="170" mass="18537">MLMAVVVVFFICQTPALAYHIIWATSSGRLVNNRTGCEAYCITREVSSLLVTLNSSVNVLLYYLFSDKFRCELRLICCHCVMRNSCPTTRLDSRATQKTTKYTPCQMQNAVSLKPNGSNTSGDKKIALGKAGQSNPRALVRQITTCSTVELTQEAAELCGLRGGEASAAV</sequence>
<evidence type="ECO:0000259" key="6">
    <source>
        <dbReference type="PROSITE" id="PS50262"/>
    </source>
</evidence>
<dbReference type="EMBL" id="VXIV02000850">
    <property type="protein sequence ID" value="KAF6035638.1"/>
    <property type="molecule type" value="Genomic_DNA"/>
</dbReference>
<dbReference type="InterPro" id="IPR017452">
    <property type="entry name" value="GPCR_Rhodpsn_7TM"/>
</dbReference>
<evidence type="ECO:0000256" key="4">
    <source>
        <dbReference type="ARBA" id="ARBA00023136"/>
    </source>
</evidence>
<dbReference type="SUPFAM" id="SSF81321">
    <property type="entry name" value="Family A G protein-coupled receptor-like"/>
    <property type="match status" value="1"/>
</dbReference>
<dbReference type="Proteomes" id="UP000593567">
    <property type="component" value="Unassembled WGS sequence"/>
</dbReference>
<proteinExistence type="predicted"/>
<dbReference type="PROSITE" id="PS50262">
    <property type="entry name" value="G_PROTEIN_RECEP_F1_2"/>
    <property type="match status" value="1"/>
</dbReference>
<dbReference type="PANTHER" id="PTHR46641:SF2">
    <property type="entry name" value="FMRFAMIDE RECEPTOR"/>
    <property type="match status" value="1"/>
</dbReference>
<evidence type="ECO:0000313" key="7">
    <source>
        <dbReference type="EMBL" id="KAF6035638.1"/>
    </source>
</evidence>
<keyword evidence="3" id="KW-1133">Transmembrane helix</keyword>
<dbReference type="GO" id="GO:0016020">
    <property type="term" value="C:membrane"/>
    <property type="evidence" value="ECO:0007669"/>
    <property type="project" value="UniProtKB-SubCell"/>
</dbReference>
<name>A0A7J7KDD9_BUGNE</name>
<dbReference type="Gene3D" id="1.20.1070.10">
    <property type="entry name" value="Rhodopsin 7-helix transmembrane proteins"/>
    <property type="match status" value="1"/>
</dbReference>
<evidence type="ECO:0000256" key="1">
    <source>
        <dbReference type="ARBA" id="ARBA00004370"/>
    </source>
</evidence>
<evidence type="ECO:0000313" key="8">
    <source>
        <dbReference type="Proteomes" id="UP000593567"/>
    </source>
</evidence>
<feature type="signal peptide" evidence="5">
    <location>
        <begin position="1"/>
        <end position="18"/>
    </location>
</feature>
<reference evidence="7" key="1">
    <citation type="submission" date="2020-06" db="EMBL/GenBank/DDBJ databases">
        <title>Draft genome of Bugula neritina, a colonial animal packing powerful symbionts and potential medicines.</title>
        <authorList>
            <person name="Rayko M."/>
        </authorList>
    </citation>
    <scope>NUCLEOTIDE SEQUENCE [LARGE SCALE GENOMIC DNA]</scope>
    <source>
        <strain evidence="7">Kwan_BN1</strain>
    </source>
</reference>
<comment type="subcellular location">
    <subcellularLocation>
        <location evidence="1">Membrane</location>
    </subcellularLocation>
</comment>
<dbReference type="InterPro" id="IPR052954">
    <property type="entry name" value="GPCR-Ligand_Int"/>
</dbReference>
<comment type="caution">
    <text evidence="7">The sequence shown here is derived from an EMBL/GenBank/DDBJ whole genome shotgun (WGS) entry which is preliminary data.</text>
</comment>
<keyword evidence="8" id="KW-1185">Reference proteome</keyword>
<evidence type="ECO:0000256" key="3">
    <source>
        <dbReference type="ARBA" id="ARBA00022989"/>
    </source>
</evidence>
<keyword evidence="2" id="KW-0812">Transmembrane</keyword>
<feature type="chain" id="PRO_5029758451" evidence="5">
    <location>
        <begin position="19"/>
        <end position="170"/>
    </location>
</feature>